<protein>
    <recommendedName>
        <fullName evidence="1">glutathione transferase</fullName>
        <ecNumber evidence="1">2.5.1.18</ecNumber>
    </recommendedName>
</protein>
<dbReference type="SFLD" id="SFLDG00358">
    <property type="entry name" value="Main_(cytGST)"/>
    <property type="match status" value="1"/>
</dbReference>
<evidence type="ECO:0000259" key="3">
    <source>
        <dbReference type="PROSITE" id="PS50404"/>
    </source>
</evidence>
<dbReference type="PANTHER" id="PTHR43900:SF3">
    <property type="entry name" value="GLUTATHIONE S-TRANSFERASE RHO"/>
    <property type="match status" value="1"/>
</dbReference>
<evidence type="ECO:0000256" key="2">
    <source>
        <dbReference type="ARBA" id="ARBA00022679"/>
    </source>
</evidence>
<dbReference type="RefSeq" id="WP_207047501.1">
    <property type="nucleotide sequence ID" value="NZ_JAFLNC010000006.1"/>
</dbReference>
<feature type="domain" description="GST C-terminal" evidence="4">
    <location>
        <begin position="89"/>
        <end position="215"/>
    </location>
</feature>
<dbReference type="SFLD" id="SFLDS00019">
    <property type="entry name" value="Glutathione_Transferase_(cytos"/>
    <property type="match status" value="1"/>
</dbReference>
<accession>A0ABS3F9H4</accession>
<dbReference type="InterPro" id="IPR004046">
    <property type="entry name" value="GST_C"/>
</dbReference>
<sequence>MPETNVELFGYKFSVYTRIVRIVLQEKGIAFDAQEINPFAVDLLDNYLDIHPFKRVPAIRHGDFTLYETSAITQYLDEAFDGPSLQPGTARERARMHQVIGITDSYGYQPLVRKVFSQKVFGPAFGDPTNENIVVEGLTESDRILSALEKLLSEDGYISAPTYSLADAHVIPMIDYFLMAPEGAAMFSRYPKLSRWWNSVKERPSTVFTRPSLPC</sequence>
<organism evidence="5 6">
    <name type="scientific">Sneathiella sedimenti</name>
    <dbReference type="NCBI Taxonomy" id="2816034"/>
    <lineage>
        <taxon>Bacteria</taxon>
        <taxon>Pseudomonadati</taxon>
        <taxon>Pseudomonadota</taxon>
        <taxon>Alphaproteobacteria</taxon>
        <taxon>Sneathiellales</taxon>
        <taxon>Sneathiellaceae</taxon>
        <taxon>Sneathiella</taxon>
    </lineage>
</organism>
<dbReference type="PROSITE" id="PS50404">
    <property type="entry name" value="GST_NTER"/>
    <property type="match status" value="1"/>
</dbReference>
<dbReference type="Pfam" id="PF13417">
    <property type="entry name" value="GST_N_3"/>
    <property type="match status" value="1"/>
</dbReference>
<comment type="caution">
    <text evidence="5">The sequence shown here is derived from an EMBL/GenBank/DDBJ whole genome shotgun (WGS) entry which is preliminary data.</text>
</comment>
<dbReference type="PROSITE" id="PS50405">
    <property type="entry name" value="GST_CTER"/>
    <property type="match status" value="1"/>
</dbReference>
<dbReference type="PANTHER" id="PTHR43900">
    <property type="entry name" value="GLUTATHIONE S-TRANSFERASE RHO"/>
    <property type="match status" value="1"/>
</dbReference>
<dbReference type="InterPro" id="IPR040079">
    <property type="entry name" value="Glutathione_S-Trfase"/>
</dbReference>
<dbReference type="Gene3D" id="3.40.30.10">
    <property type="entry name" value="Glutaredoxin"/>
    <property type="match status" value="1"/>
</dbReference>
<dbReference type="EMBL" id="JAFLNC010000006">
    <property type="protein sequence ID" value="MBO0335182.1"/>
    <property type="molecule type" value="Genomic_DNA"/>
</dbReference>
<dbReference type="InterPro" id="IPR036249">
    <property type="entry name" value="Thioredoxin-like_sf"/>
</dbReference>
<reference evidence="5 6" key="1">
    <citation type="submission" date="2021-03" db="EMBL/GenBank/DDBJ databases">
        <title>Sneathiella sp. CAU 1612 isolated from Kang Won-do.</title>
        <authorList>
            <person name="Kim W."/>
        </authorList>
    </citation>
    <scope>NUCLEOTIDE SEQUENCE [LARGE SCALE GENOMIC DNA]</scope>
    <source>
        <strain evidence="5 6">CAU 1612</strain>
    </source>
</reference>
<dbReference type="Pfam" id="PF00043">
    <property type="entry name" value="GST_C"/>
    <property type="match status" value="1"/>
</dbReference>
<dbReference type="Gene3D" id="1.20.1050.10">
    <property type="match status" value="1"/>
</dbReference>
<keyword evidence="6" id="KW-1185">Reference proteome</keyword>
<name>A0ABS3F9H4_9PROT</name>
<dbReference type="InterPro" id="IPR036282">
    <property type="entry name" value="Glutathione-S-Trfase_C_sf"/>
</dbReference>
<evidence type="ECO:0000259" key="4">
    <source>
        <dbReference type="PROSITE" id="PS50405"/>
    </source>
</evidence>
<evidence type="ECO:0000313" key="5">
    <source>
        <dbReference type="EMBL" id="MBO0335182.1"/>
    </source>
</evidence>
<dbReference type="InterPro" id="IPR010987">
    <property type="entry name" value="Glutathione-S-Trfase_C-like"/>
</dbReference>
<evidence type="ECO:0000256" key="1">
    <source>
        <dbReference type="ARBA" id="ARBA00012452"/>
    </source>
</evidence>
<proteinExistence type="predicted"/>
<keyword evidence="2" id="KW-0808">Transferase</keyword>
<evidence type="ECO:0000313" key="6">
    <source>
        <dbReference type="Proteomes" id="UP000664761"/>
    </source>
</evidence>
<dbReference type="InterPro" id="IPR004045">
    <property type="entry name" value="Glutathione_S-Trfase_N"/>
</dbReference>
<dbReference type="EC" id="2.5.1.18" evidence="1"/>
<gene>
    <name evidence="5" type="ORF">J0X12_16285</name>
</gene>
<dbReference type="Proteomes" id="UP000664761">
    <property type="component" value="Unassembled WGS sequence"/>
</dbReference>
<feature type="domain" description="GST N-terminal" evidence="3">
    <location>
        <begin position="4"/>
        <end position="84"/>
    </location>
</feature>
<dbReference type="SUPFAM" id="SSF52833">
    <property type="entry name" value="Thioredoxin-like"/>
    <property type="match status" value="1"/>
</dbReference>
<dbReference type="SUPFAM" id="SSF47616">
    <property type="entry name" value="GST C-terminal domain-like"/>
    <property type="match status" value="1"/>
</dbReference>